<evidence type="ECO:0000256" key="3">
    <source>
        <dbReference type="ARBA" id="ARBA00022769"/>
    </source>
</evidence>
<dbReference type="Proteomes" id="UP000078287">
    <property type="component" value="Unassembled WGS sequence"/>
</dbReference>
<comment type="subunit">
    <text evidence="7">Interacts with UvrB in an incision complex.</text>
</comment>
<dbReference type="PANTHER" id="PTHR30562:SF1">
    <property type="entry name" value="UVRABC SYSTEM PROTEIN C"/>
    <property type="match status" value="1"/>
</dbReference>
<dbReference type="GO" id="GO:0009380">
    <property type="term" value="C:excinuclease repair complex"/>
    <property type="evidence" value="ECO:0007669"/>
    <property type="project" value="InterPro"/>
</dbReference>
<dbReference type="SUPFAM" id="SSF46600">
    <property type="entry name" value="C-terminal UvrC-binding domain of UvrB"/>
    <property type="match status" value="1"/>
</dbReference>
<dbReference type="PANTHER" id="PTHR30562">
    <property type="entry name" value="UVRC/OXIDOREDUCTASE"/>
    <property type="match status" value="1"/>
</dbReference>
<dbReference type="SMART" id="SM00278">
    <property type="entry name" value="HhH1"/>
    <property type="match status" value="2"/>
</dbReference>
<evidence type="ECO:0000256" key="4">
    <source>
        <dbReference type="ARBA" id="ARBA00022881"/>
    </source>
</evidence>
<feature type="domain" description="UVR" evidence="10">
    <location>
        <begin position="219"/>
        <end position="254"/>
    </location>
</feature>
<dbReference type="Gene3D" id="3.40.1440.10">
    <property type="entry name" value="GIY-YIG endonuclease"/>
    <property type="match status" value="1"/>
</dbReference>
<dbReference type="InterPro" id="IPR036876">
    <property type="entry name" value="UVR_dom_sf"/>
</dbReference>
<dbReference type="GO" id="GO:0009432">
    <property type="term" value="P:SOS response"/>
    <property type="evidence" value="ECO:0007669"/>
    <property type="project" value="UniProtKB-UniRule"/>
</dbReference>
<dbReference type="GO" id="GO:0003677">
    <property type="term" value="F:DNA binding"/>
    <property type="evidence" value="ECO:0007669"/>
    <property type="project" value="UniProtKB-UniRule"/>
</dbReference>
<dbReference type="NCBIfam" id="NF001824">
    <property type="entry name" value="PRK00558.1-5"/>
    <property type="match status" value="1"/>
</dbReference>
<feature type="domain" description="GIY-YIG" evidence="11">
    <location>
        <begin position="23"/>
        <end position="102"/>
    </location>
</feature>
<sequence>MDLSHTAVRDHAAFLERLRLVPDQPGVYLWKDATGRLLYVGKSKRLRDRMRSYFGSPRSLNGKTRRLVSHIADFEIIVTQSELEALLLEMNLIKQHRPPYNILLKDDKTYPYIKVTVNEEWPRVFATRQVLNDGARYFGPYASAGSVYHALDILNRLFAFRPPYECKDDKFNRHRKLGKPCLYHQMRRCLGPCVPGLVTKEAYRQAIDSVCRFLEGKSDQIVRELRAQMEEAAERLEFERAAYLRDRIQAIAKISERQQVLRTVDTDQDVIAFAREDGSAVVQVLFIRGGKLINAEPFTLQGAEDESDEALLTSFLTQFYQNAPTIPPSLLLADHVEEPLIIASWLQQKSGHRVEITVPRRGEKKQLVEMAAANARQKLREIREQWLNSEQRAVAALSELRDLLELPALPRRIECYDVSNTQGQQSVASMVVFEHGEPRPAHYRRFKIKTVSGANDVASLREVISRRFRRAAEALGEAQQAAAAVEIEGDSEPSTTETSDTDRQALERWADLPDLLLVDGGPAQVAAAQAALHELGFTQIPVVGVAKGPDRNRFDLVRAGSEPLVLARDSKALALVQRIDEEAHRFAIAYHRKLRNKAALRSPLEEIPGIGPKRKRALLKAFGSLDGIRRASVDEIAAVPGMTRKAAEELKSLL</sequence>
<dbReference type="SUPFAM" id="SSF47781">
    <property type="entry name" value="RuvA domain 2-like"/>
    <property type="match status" value="1"/>
</dbReference>
<evidence type="ECO:0000259" key="10">
    <source>
        <dbReference type="PROSITE" id="PS50151"/>
    </source>
</evidence>
<keyword evidence="2 7" id="KW-0227">DNA damage</keyword>
<dbReference type="InterPro" id="IPR050066">
    <property type="entry name" value="UvrABC_protein_C"/>
</dbReference>
<evidence type="ECO:0000256" key="7">
    <source>
        <dbReference type="HAMAP-Rule" id="MF_00203"/>
    </source>
</evidence>
<evidence type="ECO:0000256" key="8">
    <source>
        <dbReference type="SAM" id="Coils"/>
    </source>
</evidence>
<dbReference type="RefSeq" id="WP_066789216.1">
    <property type="nucleotide sequence ID" value="NZ_LWQS01000066.1"/>
</dbReference>
<dbReference type="SUPFAM" id="SSF82771">
    <property type="entry name" value="GIY-YIG endonuclease"/>
    <property type="match status" value="1"/>
</dbReference>
<dbReference type="GO" id="GO:0006289">
    <property type="term" value="P:nucleotide-excision repair"/>
    <property type="evidence" value="ECO:0007669"/>
    <property type="project" value="UniProtKB-UniRule"/>
</dbReference>
<accession>A0A178M8A9</accession>
<dbReference type="Pfam" id="PF14520">
    <property type="entry name" value="HHH_5"/>
    <property type="match status" value="1"/>
</dbReference>
<dbReference type="GO" id="GO:0009381">
    <property type="term" value="F:excinuclease ABC activity"/>
    <property type="evidence" value="ECO:0007669"/>
    <property type="project" value="UniProtKB-UniRule"/>
</dbReference>
<dbReference type="Pfam" id="PF08459">
    <property type="entry name" value="UvrC_RNaseH_dom"/>
    <property type="match status" value="1"/>
</dbReference>
<evidence type="ECO:0000256" key="2">
    <source>
        <dbReference type="ARBA" id="ARBA00022763"/>
    </source>
</evidence>
<feature type="domain" description="UvrC family homology region profile" evidence="12">
    <location>
        <begin position="270"/>
        <end position="532"/>
    </location>
</feature>
<feature type="region of interest" description="Disordered" evidence="9">
    <location>
        <begin position="482"/>
        <end position="503"/>
    </location>
</feature>
<comment type="caution">
    <text evidence="13">The sequence shown here is derived from an EMBL/GenBank/DDBJ whole genome shotgun (WGS) entry which is preliminary data.</text>
</comment>
<dbReference type="InterPro" id="IPR038476">
    <property type="entry name" value="UvrC_RNase_H_dom_sf"/>
</dbReference>
<keyword evidence="4 7" id="KW-0267">Excision nuclease</keyword>
<feature type="coiled-coil region" evidence="8">
    <location>
        <begin position="365"/>
        <end position="392"/>
    </location>
</feature>
<dbReference type="InterPro" id="IPR035901">
    <property type="entry name" value="GIY-YIG_endonuc_sf"/>
</dbReference>
<dbReference type="PROSITE" id="PS50164">
    <property type="entry name" value="GIY_YIG"/>
    <property type="match status" value="1"/>
</dbReference>
<keyword evidence="8" id="KW-0175">Coiled coil</keyword>
<dbReference type="NCBIfam" id="TIGR00194">
    <property type="entry name" value="uvrC"/>
    <property type="match status" value="1"/>
</dbReference>
<dbReference type="Pfam" id="PF01541">
    <property type="entry name" value="GIY-YIG"/>
    <property type="match status" value="1"/>
</dbReference>
<dbReference type="FunFam" id="3.40.1440.10:FF:000001">
    <property type="entry name" value="UvrABC system protein C"/>
    <property type="match status" value="1"/>
</dbReference>
<keyword evidence="5 7" id="KW-0234">DNA repair</keyword>
<reference evidence="13 14" key="1">
    <citation type="submission" date="2016-04" db="EMBL/GenBank/DDBJ databases">
        <title>Chloroflexus islandicus sp. nov., a thermophilic filamentous anoxygenic phototrophic bacterium from geyser Strokkur (Iceland).</title>
        <authorList>
            <person name="Gaisin V.A."/>
            <person name="Kalashnikov A.M."/>
            <person name="Sukhacheva M.V."/>
            <person name="Grouzdev D.S."/>
            <person name="Ivanov T.M."/>
            <person name="Kuznetsov B."/>
            <person name="Gorlenko V.M."/>
        </authorList>
    </citation>
    <scope>NUCLEOTIDE SEQUENCE [LARGE SCALE GENOMIC DNA]</scope>
    <source>
        <strain evidence="14">isl-2</strain>
    </source>
</reference>
<evidence type="ECO:0000256" key="6">
    <source>
        <dbReference type="ARBA" id="ARBA00023236"/>
    </source>
</evidence>
<dbReference type="EMBL" id="LWQS01000066">
    <property type="protein sequence ID" value="OAN44447.1"/>
    <property type="molecule type" value="Genomic_DNA"/>
</dbReference>
<dbReference type="InterPro" id="IPR010994">
    <property type="entry name" value="RuvA_2-like"/>
</dbReference>
<gene>
    <name evidence="7" type="primary">uvrC</name>
    <name evidence="13" type="ORF">A6A03_16710</name>
</gene>
<dbReference type="InterPro" id="IPR000305">
    <property type="entry name" value="GIY-YIG_endonuc"/>
</dbReference>
<dbReference type="InterPro" id="IPR004791">
    <property type="entry name" value="UvrC"/>
</dbReference>
<dbReference type="CDD" id="cd10434">
    <property type="entry name" value="GIY-YIG_UvrC_Cho"/>
    <property type="match status" value="1"/>
</dbReference>
<evidence type="ECO:0000259" key="12">
    <source>
        <dbReference type="PROSITE" id="PS50165"/>
    </source>
</evidence>
<dbReference type="HAMAP" id="MF_00203">
    <property type="entry name" value="UvrC"/>
    <property type="match status" value="1"/>
</dbReference>
<evidence type="ECO:0000313" key="14">
    <source>
        <dbReference type="Proteomes" id="UP000078287"/>
    </source>
</evidence>
<dbReference type="SMART" id="SM00465">
    <property type="entry name" value="GIYc"/>
    <property type="match status" value="1"/>
</dbReference>
<dbReference type="Pfam" id="PF22920">
    <property type="entry name" value="UvrC_RNaseH"/>
    <property type="match status" value="1"/>
</dbReference>
<keyword evidence="3 7" id="KW-0228">DNA excision</keyword>
<evidence type="ECO:0000259" key="11">
    <source>
        <dbReference type="PROSITE" id="PS50164"/>
    </source>
</evidence>
<dbReference type="Gene3D" id="3.30.420.340">
    <property type="entry name" value="UvrC, RNAse H endonuclease domain"/>
    <property type="match status" value="1"/>
</dbReference>
<name>A0A178M8A9_9CHLR</name>
<evidence type="ECO:0000256" key="1">
    <source>
        <dbReference type="ARBA" id="ARBA00022490"/>
    </source>
</evidence>
<dbReference type="InterPro" id="IPR003583">
    <property type="entry name" value="Hlx-hairpin-Hlx_DNA-bd_motif"/>
</dbReference>
<dbReference type="AlphaFoldDB" id="A0A178M8A9"/>
<evidence type="ECO:0000256" key="5">
    <source>
        <dbReference type="ARBA" id="ARBA00023204"/>
    </source>
</evidence>
<dbReference type="FunFam" id="1.10.150.20:FF:000005">
    <property type="entry name" value="UvrABC system protein C"/>
    <property type="match status" value="1"/>
</dbReference>
<organism evidence="13 14">
    <name type="scientific">Chloroflexus islandicus</name>
    <dbReference type="NCBI Taxonomy" id="1707952"/>
    <lineage>
        <taxon>Bacteria</taxon>
        <taxon>Bacillati</taxon>
        <taxon>Chloroflexota</taxon>
        <taxon>Chloroflexia</taxon>
        <taxon>Chloroflexales</taxon>
        <taxon>Chloroflexineae</taxon>
        <taxon>Chloroflexaceae</taxon>
        <taxon>Chloroflexus</taxon>
    </lineage>
</organism>
<comment type="function">
    <text evidence="7">The UvrABC repair system catalyzes the recognition and processing of DNA lesions. UvrC both incises the 5' and 3' sides of the lesion. The N-terminal half is responsible for the 3' incision and the C-terminal half is responsible for the 5' incision.</text>
</comment>
<dbReference type="Gene3D" id="1.10.150.20">
    <property type="entry name" value="5' to 3' exonuclease, C-terminal subdomain"/>
    <property type="match status" value="1"/>
</dbReference>
<comment type="similarity">
    <text evidence="7">Belongs to the UvrC family.</text>
</comment>
<evidence type="ECO:0000256" key="9">
    <source>
        <dbReference type="SAM" id="MobiDB-lite"/>
    </source>
</evidence>
<dbReference type="InterPro" id="IPR047296">
    <property type="entry name" value="GIY-YIG_UvrC_Cho"/>
</dbReference>
<proteinExistence type="inferred from homology"/>
<dbReference type="STRING" id="1707952.A6A03_16710"/>
<protein>
    <recommendedName>
        <fullName evidence="7">UvrABC system protein C</fullName>
        <shortName evidence="7">Protein UvrC</shortName>
    </recommendedName>
    <alternativeName>
        <fullName evidence="7">Excinuclease ABC subunit C</fullName>
    </alternativeName>
</protein>
<evidence type="ECO:0000313" key="13">
    <source>
        <dbReference type="EMBL" id="OAN44447.1"/>
    </source>
</evidence>
<keyword evidence="6 7" id="KW-0742">SOS response</keyword>
<dbReference type="Gene3D" id="4.10.860.10">
    <property type="entry name" value="UVR domain"/>
    <property type="match status" value="1"/>
</dbReference>
<keyword evidence="1 7" id="KW-0963">Cytoplasm</keyword>
<dbReference type="PROSITE" id="PS50151">
    <property type="entry name" value="UVR"/>
    <property type="match status" value="1"/>
</dbReference>
<dbReference type="GO" id="GO:0005737">
    <property type="term" value="C:cytoplasm"/>
    <property type="evidence" value="ECO:0007669"/>
    <property type="project" value="UniProtKB-SubCell"/>
</dbReference>
<keyword evidence="14" id="KW-1185">Reference proteome</keyword>
<dbReference type="Pfam" id="PF02151">
    <property type="entry name" value="UVR"/>
    <property type="match status" value="1"/>
</dbReference>
<dbReference type="InterPro" id="IPR001162">
    <property type="entry name" value="UvrC_RNase_H_dom"/>
</dbReference>
<dbReference type="OrthoDB" id="9804933at2"/>
<dbReference type="PROSITE" id="PS50165">
    <property type="entry name" value="UVRC"/>
    <property type="match status" value="1"/>
</dbReference>
<dbReference type="InterPro" id="IPR001943">
    <property type="entry name" value="UVR_dom"/>
</dbReference>
<comment type="subcellular location">
    <subcellularLocation>
        <location evidence="7">Cytoplasm</location>
    </subcellularLocation>
</comment>